<dbReference type="InterPro" id="IPR009057">
    <property type="entry name" value="Homeodomain-like_sf"/>
</dbReference>
<name>A0ABW1ULI7_9LACO</name>
<feature type="DNA-binding region" description="H-T-H motif" evidence="2">
    <location>
        <begin position="29"/>
        <end position="48"/>
    </location>
</feature>
<feature type="domain" description="HTH tetR-type" evidence="3">
    <location>
        <begin position="6"/>
        <end position="66"/>
    </location>
</feature>
<keyword evidence="1 2" id="KW-0238">DNA-binding</keyword>
<dbReference type="EMBL" id="JBHSSM010000009">
    <property type="protein sequence ID" value="MFC6314561.1"/>
    <property type="molecule type" value="Genomic_DNA"/>
</dbReference>
<sequence>MARKRDLTRAKVLAVTEHLIEEKGLTELTLRDVADALAIRPQSVYNYVTGLADLLDLVGAEFVNEVTQTVVQELVGVSGTEALMTFAHEFRCATRDHAELAPVLLDLNTRQSPQTQAVFSLV</sequence>
<dbReference type="SUPFAM" id="SSF46689">
    <property type="entry name" value="Homeodomain-like"/>
    <property type="match status" value="1"/>
</dbReference>
<protein>
    <submittedName>
        <fullName evidence="4">TetR/AcrR family transcriptional regulator</fullName>
    </submittedName>
</protein>
<dbReference type="Proteomes" id="UP001596310">
    <property type="component" value="Unassembled WGS sequence"/>
</dbReference>
<proteinExistence type="predicted"/>
<keyword evidence="5" id="KW-1185">Reference proteome</keyword>
<dbReference type="RefSeq" id="WP_164511195.1">
    <property type="nucleotide sequence ID" value="NZ_JBHSSM010000009.1"/>
</dbReference>
<dbReference type="Gene3D" id="1.10.357.10">
    <property type="entry name" value="Tetracycline Repressor, domain 2"/>
    <property type="match status" value="1"/>
</dbReference>
<accession>A0ABW1ULI7</accession>
<gene>
    <name evidence="4" type="ORF">ACFQHW_03145</name>
</gene>
<evidence type="ECO:0000313" key="5">
    <source>
        <dbReference type="Proteomes" id="UP001596310"/>
    </source>
</evidence>
<comment type="caution">
    <text evidence="4">The sequence shown here is derived from an EMBL/GenBank/DDBJ whole genome shotgun (WGS) entry which is preliminary data.</text>
</comment>
<dbReference type="PROSITE" id="PS50977">
    <property type="entry name" value="HTH_TETR_2"/>
    <property type="match status" value="1"/>
</dbReference>
<evidence type="ECO:0000256" key="2">
    <source>
        <dbReference type="PROSITE-ProRule" id="PRU00335"/>
    </source>
</evidence>
<dbReference type="InterPro" id="IPR001647">
    <property type="entry name" value="HTH_TetR"/>
</dbReference>
<evidence type="ECO:0000313" key="4">
    <source>
        <dbReference type="EMBL" id="MFC6314561.1"/>
    </source>
</evidence>
<organism evidence="4 5">
    <name type="scientific">Lapidilactobacillus achengensis</name>
    <dbReference type="NCBI Taxonomy" id="2486000"/>
    <lineage>
        <taxon>Bacteria</taxon>
        <taxon>Bacillati</taxon>
        <taxon>Bacillota</taxon>
        <taxon>Bacilli</taxon>
        <taxon>Lactobacillales</taxon>
        <taxon>Lactobacillaceae</taxon>
        <taxon>Lapidilactobacillus</taxon>
    </lineage>
</organism>
<evidence type="ECO:0000256" key="1">
    <source>
        <dbReference type="ARBA" id="ARBA00023125"/>
    </source>
</evidence>
<reference evidence="5" key="1">
    <citation type="journal article" date="2019" name="Int. J. Syst. Evol. Microbiol.">
        <title>The Global Catalogue of Microorganisms (GCM) 10K type strain sequencing project: providing services to taxonomists for standard genome sequencing and annotation.</title>
        <authorList>
            <consortium name="The Broad Institute Genomics Platform"/>
            <consortium name="The Broad Institute Genome Sequencing Center for Infectious Disease"/>
            <person name="Wu L."/>
            <person name="Ma J."/>
        </authorList>
    </citation>
    <scope>NUCLEOTIDE SEQUENCE [LARGE SCALE GENOMIC DNA]</scope>
    <source>
        <strain evidence="5">CCM 8897</strain>
    </source>
</reference>
<evidence type="ECO:0000259" key="3">
    <source>
        <dbReference type="PROSITE" id="PS50977"/>
    </source>
</evidence>